<dbReference type="EMBL" id="WMIF01000038">
    <property type="protein sequence ID" value="MTH36422.1"/>
    <property type="molecule type" value="Genomic_DNA"/>
</dbReference>
<feature type="domain" description="Flagellar motor switch protein FliN-like C-terminal" evidence="8">
    <location>
        <begin position="251"/>
        <end position="320"/>
    </location>
</feature>
<dbReference type="GO" id="GO:0005886">
    <property type="term" value="C:plasma membrane"/>
    <property type="evidence" value="ECO:0007669"/>
    <property type="project" value="UniProtKB-SubCell"/>
</dbReference>
<dbReference type="GO" id="GO:0006935">
    <property type="term" value="P:chemotaxis"/>
    <property type="evidence" value="ECO:0007669"/>
    <property type="project" value="UniProtKB-KW"/>
</dbReference>
<dbReference type="InterPro" id="IPR001543">
    <property type="entry name" value="FliN-like_C"/>
</dbReference>
<keyword evidence="4" id="KW-0283">Flagellar rotation</keyword>
<dbReference type="InterPro" id="IPR028976">
    <property type="entry name" value="CheC-like_sf"/>
</dbReference>
<dbReference type="RefSeq" id="WP_155065937.1">
    <property type="nucleotide sequence ID" value="NZ_WMIF01000038.1"/>
</dbReference>
<feature type="compositionally biased region" description="Pro residues" evidence="7">
    <location>
        <begin position="236"/>
        <end position="245"/>
    </location>
</feature>
<keyword evidence="10" id="KW-1185">Reference proteome</keyword>
<dbReference type="Proteomes" id="UP000442533">
    <property type="component" value="Unassembled WGS sequence"/>
</dbReference>
<evidence type="ECO:0000256" key="5">
    <source>
        <dbReference type="ARBA" id="ARBA00023136"/>
    </source>
</evidence>
<organism evidence="9 10">
    <name type="scientific">Paracoccus limosus</name>
    <dbReference type="NCBI Taxonomy" id="913252"/>
    <lineage>
        <taxon>Bacteria</taxon>
        <taxon>Pseudomonadati</taxon>
        <taxon>Pseudomonadota</taxon>
        <taxon>Alphaproteobacteria</taxon>
        <taxon>Rhodobacterales</taxon>
        <taxon>Paracoccaceae</taxon>
        <taxon>Paracoccus</taxon>
    </lineage>
</organism>
<dbReference type="OrthoDB" id="7824563at2"/>
<feature type="compositionally biased region" description="Low complexity" evidence="7">
    <location>
        <begin position="223"/>
        <end position="235"/>
    </location>
</feature>
<comment type="caution">
    <text evidence="9">The sequence shown here is derived from an EMBL/GenBank/DDBJ whole genome shotgun (WGS) entry which is preliminary data.</text>
</comment>
<gene>
    <name evidence="9" type="ORF">GL279_17665</name>
</gene>
<accession>A0A844H6N1</accession>
<keyword evidence="3" id="KW-0145">Chemotaxis</keyword>
<name>A0A844H6N1_9RHOB</name>
<evidence type="ECO:0000256" key="7">
    <source>
        <dbReference type="SAM" id="MobiDB-lite"/>
    </source>
</evidence>
<dbReference type="Pfam" id="PF01052">
    <property type="entry name" value="FliMN_C"/>
    <property type="match status" value="1"/>
</dbReference>
<dbReference type="SUPFAM" id="SSF101801">
    <property type="entry name" value="Surface presentation of antigens (SPOA)"/>
    <property type="match status" value="1"/>
</dbReference>
<comment type="subcellular location">
    <subcellularLocation>
        <location evidence="1">Cell membrane</location>
        <topology evidence="1">Peripheral membrane protein</topology>
    </subcellularLocation>
</comment>
<keyword evidence="5" id="KW-0472">Membrane</keyword>
<evidence type="ECO:0000313" key="10">
    <source>
        <dbReference type="Proteomes" id="UP000442533"/>
    </source>
</evidence>
<reference evidence="9 10" key="1">
    <citation type="submission" date="2019-11" db="EMBL/GenBank/DDBJ databases">
        <authorList>
            <person name="Dong K."/>
        </authorList>
    </citation>
    <scope>NUCLEOTIDE SEQUENCE [LARGE SCALE GENOMIC DNA]</scope>
    <source>
        <strain evidence="9 10">JCM 17370</strain>
    </source>
</reference>
<protein>
    <recommendedName>
        <fullName evidence="8">Flagellar motor switch protein FliN-like C-terminal domain-containing protein</fullName>
    </recommendedName>
</protein>
<evidence type="ECO:0000313" key="9">
    <source>
        <dbReference type="EMBL" id="MTH36422.1"/>
    </source>
</evidence>
<evidence type="ECO:0000256" key="3">
    <source>
        <dbReference type="ARBA" id="ARBA00022500"/>
    </source>
</evidence>
<dbReference type="Gene3D" id="3.40.1550.10">
    <property type="entry name" value="CheC-like"/>
    <property type="match status" value="1"/>
</dbReference>
<keyword evidence="2" id="KW-1003">Cell membrane</keyword>
<evidence type="ECO:0000256" key="4">
    <source>
        <dbReference type="ARBA" id="ARBA00022779"/>
    </source>
</evidence>
<comment type="function">
    <text evidence="6">FliM is one of three proteins (FliG, FliN, FliM) that forms the rotor-mounted switch complex (C ring), located at the base of the basal body. This complex interacts with the CheY and CheZ chemotaxis proteins, in addition to contacting components of the motor that determine the direction of flagellar rotation.</text>
</comment>
<dbReference type="Gene3D" id="2.30.330.10">
    <property type="entry name" value="SpoA-like"/>
    <property type="match status" value="1"/>
</dbReference>
<feature type="region of interest" description="Disordered" evidence="7">
    <location>
        <begin position="223"/>
        <end position="246"/>
    </location>
</feature>
<feature type="region of interest" description="Disordered" evidence="7">
    <location>
        <begin position="326"/>
        <end position="345"/>
    </location>
</feature>
<dbReference type="AlphaFoldDB" id="A0A844H6N1"/>
<sequence length="359" mass="37907">MDSADQKPQTQAGNGLVLHRMIAERERKHAPQQCAAAAAVEVSLERAAATALGRAAERLYKLPVYVEKVELSPVSLSELPELLPERALLAVVEAPRDRLGMMAICPALLTSLIEMQALGRLTTRKPVPRRATRTDATISADFVNLLLAELGRELGGRAGCPAFADFRYATYLDDPRPLALVLDDTPMARLSLRFRIGPTGKRDGHLTMALPVLAAAERAGATPATHALAPPGAATPAPPPEPVAPPDLTAAVQDAPIRLFGVLCRRSFSLGALRELGAGALLPLGPNVLDEARLETGSGQLVARGRLGEAEGYHAIRLARRTTGEADAPIPGTADDGLIGDIDHHDPFRPGAGVTALRA</sequence>
<evidence type="ECO:0000259" key="8">
    <source>
        <dbReference type="Pfam" id="PF01052"/>
    </source>
</evidence>
<evidence type="ECO:0000256" key="6">
    <source>
        <dbReference type="ARBA" id="ARBA00025044"/>
    </source>
</evidence>
<proteinExistence type="predicted"/>
<evidence type="ECO:0000256" key="1">
    <source>
        <dbReference type="ARBA" id="ARBA00004202"/>
    </source>
</evidence>
<dbReference type="InterPro" id="IPR036429">
    <property type="entry name" value="SpoA-like_sf"/>
</dbReference>
<dbReference type="GO" id="GO:0097588">
    <property type="term" value="P:archaeal or bacterial-type flagellum-dependent cell motility"/>
    <property type="evidence" value="ECO:0007669"/>
    <property type="project" value="UniProtKB-KW"/>
</dbReference>
<evidence type="ECO:0000256" key="2">
    <source>
        <dbReference type="ARBA" id="ARBA00022475"/>
    </source>
</evidence>